<sequence>MSLRLFYSLPLKQQLKNNIVIVLRIHRSNKCRRILTKSENSKRNEPEGLMFCVDGKILPSENTSLPREIFKGFSNMLTSKSENILSTEFQHGHLGEINSREN</sequence>
<reference evidence="1" key="1">
    <citation type="submission" date="2021-06" db="EMBL/GenBank/DDBJ databases">
        <authorList>
            <person name="Hodson N. C."/>
            <person name="Mongue J. A."/>
            <person name="Jaron S. K."/>
        </authorList>
    </citation>
    <scope>NUCLEOTIDE SEQUENCE</scope>
</reference>
<protein>
    <submittedName>
        <fullName evidence="1">Uncharacterized protein</fullName>
    </submittedName>
</protein>
<dbReference type="AlphaFoldDB" id="A0A8J2PKK4"/>
<name>A0A8J2PKK4_9HEXA</name>
<evidence type="ECO:0000313" key="2">
    <source>
        <dbReference type="Proteomes" id="UP000708208"/>
    </source>
</evidence>
<accession>A0A8J2PKK4</accession>
<comment type="caution">
    <text evidence="1">The sequence shown here is derived from an EMBL/GenBank/DDBJ whole genome shotgun (WGS) entry which is preliminary data.</text>
</comment>
<organism evidence="1 2">
    <name type="scientific">Allacma fusca</name>
    <dbReference type="NCBI Taxonomy" id="39272"/>
    <lineage>
        <taxon>Eukaryota</taxon>
        <taxon>Metazoa</taxon>
        <taxon>Ecdysozoa</taxon>
        <taxon>Arthropoda</taxon>
        <taxon>Hexapoda</taxon>
        <taxon>Collembola</taxon>
        <taxon>Symphypleona</taxon>
        <taxon>Sminthuridae</taxon>
        <taxon>Allacma</taxon>
    </lineage>
</organism>
<proteinExistence type="predicted"/>
<dbReference type="EMBL" id="CAJVCH010533357">
    <property type="protein sequence ID" value="CAG7824578.1"/>
    <property type="molecule type" value="Genomic_DNA"/>
</dbReference>
<dbReference type="Proteomes" id="UP000708208">
    <property type="component" value="Unassembled WGS sequence"/>
</dbReference>
<evidence type="ECO:0000313" key="1">
    <source>
        <dbReference type="EMBL" id="CAG7824578.1"/>
    </source>
</evidence>
<gene>
    <name evidence="1" type="ORF">AFUS01_LOCUS34727</name>
</gene>
<keyword evidence="2" id="KW-1185">Reference proteome</keyword>